<dbReference type="AlphaFoldDB" id="A0A9D9IZ55"/>
<evidence type="ECO:0000313" key="2">
    <source>
        <dbReference type="EMBL" id="MBO8480761.1"/>
    </source>
</evidence>
<reference evidence="2" key="1">
    <citation type="submission" date="2020-10" db="EMBL/GenBank/DDBJ databases">
        <authorList>
            <person name="Gilroy R."/>
        </authorList>
    </citation>
    <scope>NUCLEOTIDE SEQUENCE</scope>
    <source>
        <strain evidence="2">B3-1481</strain>
    </source>
</reference>
<keyword evidence="2" id="KW-0378">Hydrolase</keyword>
<accession>A0A9D9IZ55</accession>
<dbReference type="PANTHER" id="PTHR43265:SF1">
    <property type="entry name" value="ESTERASE ESTD"/>
    <property type="match status" value="1"/>
</dbReference>
<dbReference type="InterPro" id="IPR022742">
    <property type="entry name" value="Hydrolase_4"/>
</dbReference>
<protein>
    <submittedName>
        <fullName evidence="2">Alpha/beta fold hydrolase</fullName>
    </submittedName>
</protein>
<gene>
    <name evidence="2" type="ORF">IAB76_06620</name>
</gene>
<dbReference type="InterPro" id="IPR053145">
    <property type="entry name" value="AB_hydrolase_Est10"/>
</dbReference>
<dbReference type="GO" id="GO:0052689">
    <property type="term" value="F:carboxylic ester hydrolase activity"/>
    <property type="evidence" value="ECO:0007669"/>
    <property type="project" value="TreeGrafter"/>
</dbReference>
<dbReference type="PANTHER" id="PTHR43265">
    <property type="entry name" value="ESTERASE ESTD"/>
    <property type="match status" value="1"/>
</dbReference>
<dbReference type="Gene3D" id="3.40.50.1820">
    <property type="entry name" value="alpha/beta hydrolase"/>
    <property type="match status" value="1"/>
</dbReference>
<dbReference type="EMBL" id="JADILW010000096">
    <property type="protein sequence ID" value="MBO8480761.1"/>
    <property type="molecule type" value="Genomic_DNA"/>
</dbReference>
<name>A0A9D9IZ55_9BACT</name>
<evidence type="ECO:0000313" key="3">
    <source>
        <dbReference type="Proteomes" id="UP000823769"/>
    </source>
</evidence>
<proteinExistence type="predicted"/>
<dbReference type="Proteomes" id="UP000823769">
    <property type="component" value="Unassembled WGS sequence"/>
</dbReference>
<reference evidence="2" key="2">
    <citation type="journal article" date="2021" name="PeerJ">
        <title>Extensive microbial diversity within the chicken gut microbiome revealed by metagenomics and culture.</title>
        <authorList>
            <person name="Gilroy R."/>
            <person name="Ravi A."/>
            <person name="Getino M."/>
            <person name="Pursley I."/>
            <person name="Horton D.L."/>
            <person name="Alikhan N.F."/>
            <person name="Baker D."/>
            <person name="Gharbi K."/>
            <person name="Hall N."/>
            <person name="Watson M."/>
            <person name="Adriaenssens E.M."/>
            <person name="Foster-Nyarko E."/>
            <person name="Jarju S."/>
            <person name="Secka A."/>
            <person name="Antonio M."/>
            <person name="Oren A."/>
            <person name="Chaudhuri R.R."/>
            <person name="La Ragione R."/>
            <person name="Hildebrand F."/>
            <person name="Pallen M.J."/>
        </authorList>
    </citation>
    <scope>NUCLEOTIDE SEQUENCE</scope>
    <source>
        <strain evidence="2">B3-1481</strain>
    </source>
</reference>
<dbReference type="SUPFAM" id="SSF53474">
    <property type="entry name" value="alpha/beta-Hydrolases"/>
    <property type="match status" value="1"/>
</dbReference>
<comment type="caution">
    <text evidence="2">The sequence shown here is derived from an EMBL/GenBank/DDBJ whole genome shotgun (WGS) entry which is preliminary data.</text>
</comment>
<evidence type="ECO:0000259" key="1">
    <source>
        <dbReference type="Pfam" id="PF12146"/>
    </source>
</evidence>
<dbReference type="InterPro" id="IPR029058">
    <property type="entry name" value="AB_hydrolase_fold"/>
</dbReference>
<sequence>MTAALILTAQALSASAQSASSLLEGGWNGKISVGQTELTLVFKFQPAEDGSLIATMDSPDQGAEGIEAELDASALPSVGVKVPSLSASFSGMLYRGSIVGSFSQNGLSFPLTLTRGKEVLNRPQTPQPPFPYRTEEVSFTNEAAGATLAGTLSWPVGCGLSIYGDAEGTAPAAVVMVSGSGQQNRDEEIFGHKPFLVIADHLARNGIASLRYDDRGFGESSGGDVENATTEDFMQDALAAVEFLRSSGRFSKIGVIGHSEGATIAFMLGARRAVDFVVSLAGPGVRGDRALTAQVNRIMELSGQPGMVSEEMYRQNVRLEGNSWLRWFIDYDPSDDIAATGCPVMAVNGSRDCQVISSLNLAAIQALLPPNERNFIKEYDSLNHLFQHCTTGVPTEYRSIEETVSPELLSDLSSWLTANFLP</sequence>
<feature type="domain" description="Serine aminopeptidase S33" evidence="1">
    <location>
        <begin position="198"/>
        <end position="295"/>
    </location>
</feature>
<organism evidence="2 3">
    <name type="scientific">Candidatus Cryptobacteroides avistercoris</name>
    <dbReference type="NCBI Taxonomy" id="2840758"/>
    <lineage>
        <taxon>Bacteria</taxon>
        <taxon>Pseudomonadati</taxon>
        <taxon>Bacteroidota</taxon>
        <taxon>Bacteroidia</taxon>
        <taxon>Bacteroidales</taxon>
        <taxon>Candidatus Cryptobacteroides</taxon>
    </lineage>
</organism>
<dbReference type="Pfam" id="PF12146">
    <property type="entry name" value="Hydrolase_4"/>
    <property type="match status" value="1"/>
</dbReference>